<protein>
    <recommendedName>
        <fullName evidence="3">DUF4926 domain-containing protein</fullName>
    </recommendedName>
</protein>
<accession>A0A1E3XGG6</accession>
<gene>
    <name evidence="1" type="ORF">SCARUB_00172</name>
</gene>
<name>A0A1E3XGG6_9BACT</name>
<organism evidence="1 2">
    <name type="scientific">Candidatus Scalindua rubra</name>
    <dbReference type="NCBI Taxonomy" id="1872076"/>
    <lineage>
        <taxon>Bacteria</taxon>
        <taxon>Pseudomonadati</taxon>
        <taxon>Planctomycetota</taxon>
        <taxon>Candidatus Brocadiia</taxon>
        <taxon>Candidatus Brocadiales</taxon>
        <taxon>Candidatus Scalinduaceae</taxon>
        <taxon>Candidatus Scalindua</taxon>
    </lineage>
</organism>
<dbReference type="AlphaFoldDB" id="A0A1E3XGG6"/>
<sequence>MIKELDDVILTTDVPEHGLLAGDIGTVVLIHKKGAGYEVEFTTTDGSMLAVVTLLANQVRPTGAREIAHSRLITQ</sequence>
<dbReference type="InterPro" id="IPR032568">
    <property type="entry name" value="DUF4926"/>
</dbReference>
<evidence type="ECO:0000313" key="2">
    <source>
        <dbReference type="Proteomes" id="UP000094056"/>
    </source>
</evidence>
<dbReference type="Proteomes" id="UP000094056">
    <property type="component" value="Unassembled WGS sequence"/>
</dbReference>
<reference evidence="1 2" key="1">
    <citation type="submission" date="2016-07" db="EMBL/GenBank/DDBJ databases">
        <title>Draft genome of Scalindua rubra, obtained from a brine-seawater interface in the Red Sea, sheds light on salt adaptation in anammox bacteria.</title>
        <authorList>
            <person name="Speth D.R."/>
            <person name="Lagkouvardos I."/>
            <person name="Wang Y."/>
            <person name="Qian P.-Y."/>
            <person name="Dutilh B.E."/>
            <person name="Jetten M.S."/>
        </authorList>
    </citation>
    <scope>NUCLEOTIDE SEQUENCE [LARGE SCALE GENOMIC DNA]</scope>
    <source>
        <strain evidence="1">BSI-1</strain>
    </source>
</reference>
<dbReference type="EMBL" id="MAYW01000002">
    <property type="protein sequence ID" value="ODS34736.1"/>
    <property type="molecule type" value="Genomic_DNA"/>
</dbReference>
<comment type="caution">
    <text evidence="1">The sequence shown here is derived from an EMBL/GenBank/DDBJ whole genome shotgun (WGS) entry which is preliminary data.</text>
</comment>
<dbReference type="Pfam" id="PF16277">
    <property type="entry name" value="DUF4926"/>
    <property type="match status" value="1"/>
</dbReference>
<evidence type="ECO:0000313" key="1">
    <source>
        <dbReference type="EMBL" id="ODS34736.1"/>
    </source>
</evidence>
<proteinExistence type="predicted"/>
<evidence type="ECO:0008006" key="3">
    <source>
        <dbReference type="Google" id="ProtNLM"/>
    </source>
</evidence>